<dbReference type="SMART" id="SM00684">
    <property type="entry name" value="DM15"/>
    <property type="match status" value="2"/>
</dbReference>
<feature type="compositionally biased region" description="Basic and acidic residues" evidence="3">
    <location>
        <begin position="957"/>
        <end position="967"/>
    </location>
</feature>
<dbReference type="GO" id="GO:0045727">
    <property type="term" value="P:positive regulation of translation"/>
    <property type="evidence" value="ECO:0007669"/>
    <property type="project" value="TreeGrafter"/>
</dbReference>
<keyword evidence="1 2" id="KW-0694">RNA-binding</keyword>
<dbReference type="EMBL" id="CAJPDT010000006">
    <property type="protein sequence ID" value="CAF9909627.1"/>
    <property type="molecule type" value="Genomic_DNA"/>
</dbReference>
<feature type="compositionally biased region" description="Basic and acidic residues" evidence="3">
    <location>
        <begin position="455"/>
        <end position="471"/>
    </location>
</feature>
<feature type="compositionally biased region" description="Polar residues" evidence="3">
    <location>
        <begin position="412"/>
        <end position="421"/>
    </location>
</feature>
<feature type="compositionally biased region" description="Basic and acidic residues" evidence="3">
    <location>
        <begin position="187"/>
        <end position="198"/>
    </location>
</feature>
<gene>
    <name evidence="5" type="ORF">IMSHALPRED_008426</name>
</gene>
<feature type="compositionally biased region" description="Basic and acidic residues" evidence="3">
    <location>
        <begin position="91"/>
        <end position="105"/>
    </location>
</feature>
<feature type="compositionally biased region" description="Low complexity" evidence="3">
    <location>
        <begin position="890"/>
        <end position="907"/>
    </location>
</feature>
<feature type="region of interest" description="Disordered" evidence="3">
    <location>
        <begin position="1"/>
        <end position="678"/>
    </location>
</feature>
<dbReference type="GO" id="GO:0048255">
    <property type="term" value="P:mRNA stabilization"/>
    <property type="evidence" value="ECO:0007669"/>
    <property type="project" value="InterPro"/>
</dbReference>
<dbReference type="AlphaFoldDB" id="A0A8H3EPA7"/>
<keyword evidence="6" id="KW-1185">Reference proteome</keyword>
<organism evidence="5 6">
    <name type="scientific">Imshaugia aleurites</name>
    <dbReference type="NCBI Taxonomy" id="172621"/>
    <lineage>
        <taxon>Eukaryota</taxon>
        <taxon>Fungi</taxon>
        <taxon>Dikarya</taxon>
        <taxon>Ascomycota</taxon>
        <taxon>Pezizomycotina</taxon>
        <taxon>Lecanoromycetes</taxon>
        <taxon>OSLEUM clade</taxon>
        <taxon>Lecanoromycetidae</taxon>
        <taxon>Lecanorales</taxon>
        <taxon>Lecanorineae</taxon>
        <taxon>Parmeliaceae</taxon>
        <taxon>Imshaugia</taxon>
    </lineage>
</organism>
<feature type="compositionally biased region" description="Polar residues" evidence="3">
    <location>
        <begin position="63"/>
        <end position="87"/>
    </location>
</feature>
<feature type="region of interest" description="Disordered" evidence="3">
    <location>
        <begin position="934"/>
        <end position="998"/>
    </location>
</feature>
<dbReference type="CDD" id="cd07323">
    <property type="entry name" value="LAM"/>
    <property type="match status" value="1"/>
</dbReference>
<dbReference type="InterPro" id="IPR006607">
    <property type="entry name" value="DM15"/>
</dbReference>
<evidence type="ECO:0000256" key="3">
    <source>
        <dbReference type="SAM" id="MobiDB-lite"/>
    </source>
</evidence>
<feature type="compositionally biased region" description="Low complexity" evidence="3">
    <location>
        <begin position="934"/>
        <end position="949"/>
    </location>
</feature>
<evidence type="ECO:0000256" key="2">
    <source>
        <dbReference type="PROSITE-ProRule" id="PRU00332"/>
    </source>
</evidence>
<feature type="compositionally biased region" description="Basic and acidic residues" evidence="3">
    <location>
        <begin position="331"/>
        <end position="347"/>
    </location>
</feature>
<dbReference type="PROSITE" id="PS50961">
    <property type="entry name" value="HTH_LA"/>
    <property type="match status" value="1"/>
</dbReference>
<dbReference type="Gene3D" id="1.10.10.10">
    <property type="entry name" value="Winged helix-like DNA-binding domain superfamily/Winged helix DNA-binding domain"/>
    <property type="match status" value="1"/>
</dbReference>
<proteinExistence type="predicted"/>
<dbReference type="PANTHER" id="PTHR22792">
    <property type="entry name" value="LUPUS LA PROTEIN-RELATED"/>
    <property type="match status" value="1"/>
</dbReference>
<feature type="compositionally biased region" description="Polar residues" evidence="3">
    <location>
        <begin position="591"/>
        <end position="612"/>
    </location>
</feature>
<feature type="compositionally biased region" description="Low complexity" evidence="3">
    <location>
        <begin position="106"/>
        <end position="155"/>
    </location>
</feature>
<feature type="compositionally biased region" description="Polar residues" evidence="3">
    <location>
        <begin position="164"/>
        <end position="185"/>
    </location>
</feature>
<dbReference type="PANTHER" id="PTHR22792:SF132">
    <property type="entry name" value="LA-RELATED PROTEIN 1"/>
    <property type="match status" value="1"/>
</dbReference>
<evidence type="ECO:0000313" key="6">
    <source>
        <dbReference type="Proteomes" id="UP000664534"/>
    </source>
</evidence>
<dbReference type="InterPro" id="IPR036388">
    <property type="entry name" value="WH-like_DNA-bd_sf"/>
</dbReference>
<dbReference type="SMART" id="SM00715">
    <property type="entry name" value="LA"/>
    <property type="match status" value="1"/>
</dbReference>
<evidence type="ECO:0000313" key="5">
    <source>
        <dbReference type="EMBL" id="CAF9909627.1"/>
    </source>
</evidence>
<dbReference type="SUPFAM" id="SSF46785">
    <property type="entry name" value="Winged helix' DNA-binding domain"/>
    <property type="match status" value="1"/>
</dbReference>
<accession>A0A8H3EPA7</accession>
<evidence type="ECO:0000259" key="4">
    <source>
        <dbReference type="PROSITE" id="PS50961"/>
    </source>
</evidence>
<dbReference type="InterPro" id="IPR006630">
    <property type="entry name" value="La_HTH"/>
</dbReference>
<protein>
    <recommendedName>
        <fullName evidence="4">HTH La-type RNA-binding domain-containing protein</fullName>
    </recommendedName>
</protein>
<reference evidence="5" key="1">
    <citation type="submission" date="2021-03" db="EMBL/GenBank/DDBJ databases">
        <authorList>
            <person name="Tagirdzhanova G."/>
        </authorList>
    </citation>
    <scope>NUCLEOTIDE SEQUENCE</scope>
</reference>
<feature type="compositionally biased region" description="Polar residues" evidence="3">
    <location>
        <begin position="1"/>
        <end position="36"/>
    </location>
</feature>
<feature type="region of interest" description="Disordered" evidence="3">
    <location>
        <begin position="890"/>
        <end position="910"/>
    </location>
</feature>
<feature type="compositionally biased region" description="Low complexity" evidence="3">
    <location>
        <begin position="296"/>
        <end position="308"/>
    </location>
</feature>
<feature type="compositionally biased region" description="Low complexity" evidence="3">
    <location>
        <begin position="430"/>
        <end position="441"/>
    </location>
</feature>
<dbReference type="InterPro" id="IPR036390">
    <property type="entry name" value="WH_DNA-bd_sf"/>
</dbReference>
<dbReference type="GO" id="GO:0005829">
    <property type="term" value="C:cytosol"/>
    <property type="evidence" value="ECO:0007669"/>
    <property type="project" value="TreeGrafter"/>
</dbReference>
<dbReference type="Pfam" id="PF21071">
    <property type="entry name" value="LARP1_HEAT"/>
    <property type="match status" value="1"/>
</dbReference>
<dbReference type="GO" id="GO:0000339">
    <property type="term" value="F:RNA cap binding"/>
    <property type="evidence" value="ECO:0007669"/>
    <property type="project" value="InterPro"/>
</dbReference>
<comment type="caution">
    <text evidence="5">The sequence shown here is derived from an EMBL/GenBank/DDBJ whole genome shotgun (WGS) entry which is preliminary data.</text>
</comment>
<dbReference type="Proteomes" id="UP000664534">
    <property type="component" value="Unassembled WGS sequence"/>
</dbReference>
<feature type="compositionally biased region" description="Low complexity" evidence="3">
    <location>
        <begin position="622"/>
        <end position="643"/>
    </location>
</feature>
<dbReference type="InterPro" id="IPR045180">
    <property type="entry name" value="La_dom_prot"/>
</dbReference>
<feature type="domain" description="HTH La-type RNA-binding" evidence="4">
    <location>
        <begin position="705"/>
        <end position="800"/>
    </location>
</feature>
<dbReference type="Pfam" id="PF05383">
    <property type="entry name" value="La"/>
    <property type="match status" value="1"/>
</dbReference>
<feature type="compositionally biased region" description="Polar residues" evidence="3">
    <location>
        <begin position="507"/>
        <end position="524"/>
    </location>
</feature>
<dbReference type="GO" id="GO:0010494">
    <property type="term" value="C:cytoplasmic stress granule"/>
    <property type="evidence" value="ECO:0007669"/>
    <property type="project" value="TreeGrafter"/>
</dbReference>
<evidence type="ECO:0000256" key="1">
    <source>
        <dbReference type="ARBA" id="ARBA00022884"/>
    </source>
</evidence>
<name>A0A8H3EPA7_9LECA</name>
<sequence length="1172" mass="127105">MPAESQTTVNQEQVSGDNMAATAQKSSGDLGQTTPALTYALAAKGRSPSVPSLLPNGKGLPDTTENGPKRSSSSGSRDTTANPTNAPSKRRASETRTPQEERVTVGEEQQQVQKSEVQDVSKSVNAAEKPASAAQPQSMASTPSSPGYGTTSISTLPKEDDAFSTGNGSSDSTWDRQSQTSQNGSKGAEKADAEKEQATKILWDEEAPAPVSLKEAPPPPINIWQQRIAAQKPKQSTPSQPPKPAIPNLSSGNANGPAKGTETITEQKKQESKKKGKTGAGPLDERPSLGAARNGSKSADAADKSSTLPAPPPPPPGDAMSWPSPESALNDGKKKTLEKPEKDDRDASQAPKPHREKWVPMPLVHTVVFETPFPNARRGGKLPRGGREGGTRGGNIANASNGAEKPILPGVGTSNSSTSPASGLERGRGALNSNATNANLSKPKRASSAGPATPRDQRKLGDSMATEKRNENGLAKAAQGNGNNVKETRRPSVPTSAQEPRPEWSTRVVQMNGATASTNSVQNSTDEDKKNPSMAPEAPVSPRAAGPERRSEGSIRPPDFGRDFQGSTPVREQGRSERGRGGYRGRGGSSHAFTSSNLPNGHGLTNGQQGQYQPAPATPAKSHSNQESSPSHSQSSYYQPGQQYARHHRSNSRSQSIPHTTPYGRYSNGHHSGGPHLAPLEIGLANGYGIQPGNNGIMSAMPYNPWLEFPVFGMVSMQMEYYFSVDNLCKDMFLRKQMDSQGFVFLSVLAKFNRIKQLTTNYATVQQVCVNSPNIEYYDPRVDGIDRVRKRDGWQQWVMKMEDRDPTAQNDGPPVRHQYPSMNDVHHTFDDASAISPRSSAVAHPVENFQLQSLDSVAPPYGQADPMGASNGADASTIRAPLSAAVSEFSPSVRSSNSRSFSQPESQAPGTCVFTDEQVDNLNIVVRKPVTVTTPTRPSFHSSSSRTFSNGSIDGRSINEELSKITDRQPGPTMNGDTPDRVQRSRSPFSVRSPGRQIDTNVSPPVLWIKDRQTAITTLDTLPNDCAAESYHDFRRDALKQREQPAADKAHPHNNMQSLYQFWSHFLIRNFNTHMYEEFRQLALEDASQRESTTGLRNLLQYYDESILSQKTISDDNIARDFVDLVRLEANSKERPAFGKLRAVWRNGAYNMKNRSKLSKFLDPDLKSELDR</sequence>
<dbReference type="OrthoDB" id="340227at2759"/>